<dbReference type="EMBL" id="QJKJ01013112">
    <property type="protein sequence ID" value="RDX67183.1"/>
    <property type="molecule type" value="Genomic_DNA"/>
</dbReference>
<dbReference type="OrthoDB" id="1001300at2759"/>
<protein>
    <recommendedName>
        <fullName evidence="3">Aspartic peptidase DDI1-type domain-containing protein</fullName>
    </recommendedName>
</protein>
<dbReference type="Proteomes" id="UP000257109">
    <property type="component" value="Unassembled WGS sequence"/>
</dbReference>
<sequence length="113" mass="12277">MSTVHHRENGESESEKMAFIQKGATIGTQPALSRKCRDLGIFSVSCTIGDCTFTNAMLDLGSSIKVMPASIYKSLNFGHLKPTSVVIQLANRSMVQPMGILKDVLVQVISHIL</sequence>
<comment type="caution">
    <text evidence="1">The sequence shown here is derived from an EMBL/GenBank/DDBJ whole genome shotgun (WGS) entry which is preliminary data.</text>
</comment>
<proteinExistence type="predicted"/>
<dbReference type="Gene3D" id="2.40.70.10">
    <property type="entry name" value="Acid Proteases"/>
    <property type="match status" value="1"/>
</dbReference>
<accession>A0A371EMA6</accession>
<dbReference type="AlphaFoldDB" id="A0A371EMA6"/>
<dbReference type="PANTHER" id="PTHR33067">
    <property type="entry name" value="RNA-DIRECTED DNA POLYMERASE-RELATED"/>
    <property type="match status" value="1"/>
</dbReference>
<keyword evidence="2" id="KW-1185">Reference proteome</keyword>
<organism evidence="1 2">
    <name type="scientific">Mucuna pruriens</name>
    <name type="common">Velvet bean</name>
    <name type="synonym">Dolichos pruriens</name>
    <dbReference type="NCBI Taxonomy" id="157652"/>
    <lineage>
        <taxon>Eukaryota</taxon>
        <taxon>Viridiplantae</taxon>
        <taxon>Streptophyta</taxon>
        <taxon>Embryophyta</taxon>
        <taxon>Tracheophyta</taxon>
        <taxon>Spermatophyta</taxon>
        <taxon>Magnoliopsida</taxon>
        <taxon>eudicotyledons</taxon>
        <taxon>Gunneridae</taxon>
        <taxon>Pentapetalae</taxon>
        <taxon>rosids</taxon>
        <taxon>fabids</taxon>
        <taxon>Fabales</taxon>
        <taxon>Fabaceae</taxon>
        <taxon>Papilionoideae</taxon>
        <taxon>50 kb inversion clade</taxon>
        <taxon>NPAAA clade</taxon>
        <taxon>indigoferoid/millettioid clade</taxon>
        <taxon>Phaseoleae</taxon>
        <taxon>Mucuna</taxon>
    </lineage>
</organism>
<name>A0A371EMA6_MUCPR</name>
<gene>
    <name evidence="1" type="ORF">CR513_53974</name>
</gene>
<reference evidence="1" key="1">
    <citation type="submission" date="2018-05" db="EMBL/GenBank/DDBJ databases">
        <title>Draft genome of Mucuna pruriens seed.</title>
        <authorList>
            <person name="Nnadi N.E."/>
            <person name="Vos R."/>
            <person name="Hasami M.H."/>
            <person name="Devisetty U.K."/>
            <person name="Aguiy J.C."/>
        </authorList>
    </citation>
    <scope>NUCLEOTIDE SEQUENCE [LARGE SCALE GENOMIC DNA]</scope>
    <source>
        <strain evidence="1">JCA_2017</strain>
    </source>
</reference>
<dbReference type="PANTHER" id="PTHR33067:SF15">
    <property type="entry name" value="RNA-DIRECTED DNA POLYMERASE"/>
    <property type="match status" value="1"/>
</dbReference>
<evidence type="ECO:0008006" key="3">
    <source>
        <dbReference type="Google" id="ProtNLM"/>
    </source>
</evidence>
<feature type="non-terminal residue" evidence="1">
    <location>
        <position position="113"/>
    </location>
</feature>
<dbReference type="InterPro" id="IPR021109">
    <property type="entry name" value="Peptidase_aspartic_dom_sf"/>
</dbReference>
<evidence type="ECO:0000313" key="1">
    <source>
        <dbReference type="EMBL" id="RDX67183.1"/>
    </source>
</evidence>
<evidence type="ECO:0000313" key="2">
    <source>
        <dbReference type="Proteomes" id="UP000257109"/>
    </source>
</evidence>